<evidence type="ECO:0000313" key="3">
    <source>
        <dbReference type="Proteomes" id="UP000234560"/>
    </source>
</evidence>
<evidence type="ECO:0000313" key="2">
    <source>
        <dbReference type="EMBL" id="WOT03069.1"/>
    </source>
</evidence>
<protein>
    <submittedName>
        <fullName evidence="2">Uncharacterized protein</fullName>
    </submittedName>
</protein>
<keyword evidence="1" id="KW-0812">Transmembrane</keyword>
<sequence>MDTERLQRPAQWSITIGTILIILSLLLLEVPHNDTDPIGIAIVVIAVLGVICCNVGIVILLTRRMGVFTRNREKGTSLNDASETLDEVIAAYEEANKKYRKLTPPLLTEAVKSEWKSSFSKLTQLQQERDDFTKAEHQLKYGTWEPVWEKTSSTGETTYSPNHPYPRWHKALAHAPEFIAQVEGWKNAEKSITQLYGFQLGLAGSRGDTIGLLERDLEEFLTEDQRASTQALKHQLAELSAATESPRFVRLYVDFIHGYNKAIRSYWLAPEMNFPGDPPRPPSITETQFFPGCGISGFTPGYAWLQYYASHANLSR</sequence>
<name>A0AAF0YW85_9CORY</name>
<dbReference type="AlphaFoldDB" id="A0AAF0YW85"/>
<dbReference type="RefSeq" id="WP_101678293.1">
    <property type="nucleotide sequence ID" value="NZ_CAMYCO010000009.1"/>
</dbReference>
<feature type="transmembrane region" description="Helical" evidence="1">
    <location>
        <begin position="12"/>
        <end position="32"/>
    </location>
</feature>
<gene>
    <name evidence="2" type="ORF">CYJ47_04685</name>
</gene>
<organism evidence="2 3">
    <name type="scientific">Corynebacterium pyruviciproducens</name>
    <dbReference type="NCBI Taxonomy" id="598660"/>
    <lineage>
        <taxon>Bacteria</taxon>
        <taxon>Bacillati</taxon>
        <taxon>Actinomycetota</taxon>
        <taxon>Actinomycetes</taxon>
        <taxon>Mycobacteriales</taxon>
        <taxon>Corynebacteriaceae</taxon>
        <taxon>Corynebacterium</taxon>
    </lineage>
</organism>
<dbReference type="EMBL" id="CP136958">
    <property type="protein sequence ID" value="WOT03069.1"/>
    <property type="molecule type" value="Genomic_DNA"/>
</dbReference>
<dbReference type="KEGG" id="cpyr:CYJ47_04685"/>
<evidence type="ECO:0000256" key="1">
    <source>
        <dbReference type="SAM" id="Phobius"/>
    </source>
</evidence>
<keyword evidence="1" id="KW-0472">Membrane</keyword>
<reference evidence="2" key="1">
    <citation type="submission" date="2017-12" db="EMBL/GenBank/DDBJ databases">
        <authorList>
            <person name="Thomas-White K."/>
            <person name="Wolfe A.J."/>
        </authorList>
    </citation>
    <scope>NUCLEOTIDE SEQUENCE</scope>
    <source>
        <strain evidence="2">UMB0763</strain>
    </source>
</reference>
<keyword evidence="1" id="KW-1133">Transmembrane helix</keyword>
<reference evidence="2" key="2">
    <citation type="submission" date="2023-10" db="EMBL/GenBank/DDBJ databases">
        <authorList>
            <person name="Choi B."/>
        </authorList>
    </citation>
    <scope>NUCLEOTIDE SEQUENCE</scope>
    <source>
        <strain evidence="2">UMB0763</strain>
    </source>
</reference>
<proteinExistence type="predicted"/>
<feature type="transmembrane region" description="Helical" evidence="1">
    <location>
        <begin position="38"/>
        <end position="62"/>
    </location>
</feature>
<accession>A0AAF0YW85</accession>
<dbReference type="Proteomes" id="UP000234560">
    <property type="component" value="Chromosome"/>
</dbReference>